<dbReference type="Proteomes" id="UP000623129">
    <property type="component" value="Unassembled WGS sequence"/>
</dbReference>
<dbReference type="GO" id="GO:0006310">
    <property type="term" value="P:DNA recombination"/>
    <property type="evidence" value="ECO:0007669"/>
    <property type="project" value="UniProtKB-UniRule"/>
</dbReference>
<keyword evidence="11" id="KW-1185">Reference proteome</keyword>
<evidence type="ECO:0000313" key="11">
    <source>
        <dbReference type="Proteomes" id="UP000623129"/>
    </source>
</evidence>
<evidence type="ECO:0000256" key="7">
    <source>
        <dbReference type="RuleBase" id="RU365071"/>
    </source>
</evidence>
<comment type="subcellular location">
    <subcellularLocation>
        <location evidence="1 7">Nucleus</location>
    </subcellularLocation>
</comment>
<dbReference type="Pfam" id="PF08743">
    <property type="entry name" value="Nse4_C"/>
    <property type="match status" value="1"/>
</dbReference>
<evidence type="ECO:0000313" key="10">
    <source>
        <dbReference type="EMBL" id="KAF3331133.1"/>
    </source>
</evidence>
<keyword evidence="4 7" id="KW-0233">DNA recombination</keyword>
<keyword evidence="5 7" id="KW-0234">DNA repair</keyword>
<dbReference type="InterPro" id="IPR027786">
    <property type="entry name" value="Nse4/EID"/>
</dbReference>
<evidence type="ECO:0000256" key="2">
    <source>
        <dbReference type="ARBA" id="ARBA00008997"/>
    </source>
</evidence>
<name>A0A833R8D6_9POAL</name>
<evidence type="ECO:0000256" key="8">
    <source>
        <dbReference type="SAM" id="MobiDB-lite"/>
    </source>
</evidence>
<comment type="similarity">
    <text evidence="2 7">Belongs to the NSE4 family.</text>
</comment>
<dbReference type="PANTHER" id="PTHR16140">
    <property type="entry name" value="NON-STRUCTURAL MAINTENANCE OF CHROMOSOMES ELEMENT 4"/>
    <property type="match status" value="1"/>
</dbReference>
<evidence type="ECO:0000256" key="4">
    <source>
        <dbReference type="ARBA" id="ARBA00023172"/>
    </source>
</evidence>
<dbReference type="InterPro" id="IPR014854">
    <property type="entry name" value="Nse4_C"/>
</dbReference>
<evidence type="ECO:0000256" key="6">
    <source>
        <dbReference type="ARBA" id="ARBA00023242"/>
    </source>
</evidence>
<dbReference type="GO" id="GO:0030915">
    <property type="term" value="C:Smc5-Smc6 complex"/>
    <property type="evidence" value="ECO:0007669"/>
    <property type="project" value="UniProtKB-UniRule"/>
</dbReference>
<organism evidence="10 11">
    <name type="scientific">Carex littledalei</name>
    <dbReference type="NCBI Taxonomy" id="544730"/>
    <lineage>
        <taxon>Eukaryota</taxon>
        <taxon>Viridiplantae</taxon>
        <taxon>Streptophyta</taxon>
        <taxon>Embryophyta</taxon>
        <taxon>Tracheophyta</taxon>
        <taxon>Spermatophyta</taxon>
        <taxon>Magnoliopsida</taxon>
        <taxon>Liliopsida</taxon>
        <taxon>Poales</taxon>
        <taxon>Cyperaceae</taxon>
        <taxon>Cyperoideae</taxon>
        <taxon>Cariceae</taxon>
        <taxon>Carex</taxon>
        <taxon>Carex subgen. Euthyceras</taxon>
    </lineage>
</organism>
<comment type="function">
    <text evidence="7">Component of the SMC5-SMC6 complex, that promotes sister chromatid alignment after DNA damage and facilitates double-stranded DNA breaks (DSBs) repair via homologous recombination between sister chromatids.</text>
</comment>
<gene>
    <name evidence="10" type="ORF">FCM35_KLT04487</name>
</gene>
<comment type="caution">
    <text evidence="10">The sequence shown here is derived from an EMBL/GenBank/DDBJ whole genome shotgun (WGS) entry which is preliminary data.</text>
</comment>
<accession>A0A833R8D6</accession>
<feature type="region of interest" description="Disordered" evidence="8">
    <location>
        <begin position="339"/>
        <end position="358"/>
    </location>
</feature>
<feature type="domain" description="Non-structural maintenance of chromosome element 4 C-terminal" evidence="9">
    <location>
        <begin position="194"/>
        <end position="279"/>
    </location>
</feature>
<feature type="compositionally biased region" description="Low complexity" evidence="8">
    <location>
        <begin position="343"/>
        <end position="354"/>
    </location>
</feature>
<reference evidence="10" key="1">
    <citation type="submission" date="2020-01" db="EMBL/GenBank/DDBJ databases">
        <title>Genome sequence of Kobresia littledalei, the first chromosome-level genome in the family Cyperaceae.</title>
        <authorList>
            <person name="Qu G."/>
        </authorList>
    </citation>
    <scope>NUCLEOTIDE SEQUENCE</scope>
    <source>
        <strain evidence="10">C.B.Clarke</strain>
        <tissue evidence="10">Leaf</tissue>
    </source>
</reference>
<evidence type="ECO:0000256" key="1">
    <source>
        <dbReference type="ARBA" id="ARBA00004123"/>
    </source>
</evidence>
<feature type="region of interest" description="Disordered" evidence="8">
    <location>
        <begin position="154"/>
        <end position="176"/>
    </location>
</feature>
<dbReference type="GO" id="GO:0006281">
    <property type="term" value="P:DNA repair"/>
    <property type="evidence" value="ECO:0007669"/>
    <property type="project" value="UniProtKB-UniRule"/>
</dbReference>
<proteinExistence type="inferred from homology"/>
<dbReference type="OrthoDB" id="361242at2759"/>
<evidence type="ECO:0000259" key="9">
    <source>
        <dbReference type="Pfam" id="PF08743"/>
    </source>
</evidence>
<evidence type="ECO:0000256" key="5">
    <source>
        <dbReference type="ARBA" id="ARBA00023204"/>
    </source>
</evidence>
<evidence type="ECO:0000256" key="3">
    <source>
        <dbReference type="ARBA" id="ARBA00022763"/>
    </source>
</evidence>
<dbReference type="PANTHER" id="PTHR16140:SF0">
    <property type="entry name" value="NON-STRUCTURAL MAINTENANCE OF CHROMOSOMES ELEMENT 4"/>
    <property type="match status" value="1"/>
</dbReference>
<dbReference type="GO" id="GO:0005634">
    <property type="term" value="C:nucleus"/>
    <property type="evidence" value="ECO:0007669"/>
    <property type="project" value="UniProtKB-SubCell"/>
</dbReference>
<keyword evidence="3 7" id="KW-0227">DNA damage</keyword>
<dbReference type="AlphaFoldDB" id="A0A833R8D6"/>
<sequence>MDTSSENPGSQQEPSERRVIRSQYLSVKNIICDHGEDIGNVNSNNFCSIIRKVEDLHQNVQRPREQVSDAEALLDIATSLVRSVRSQRNGPTPSDFVDALIRKFGVPDKASWQRIGMSVSHIFMRGHGYCTMNGPMVAEVKPLRSVVRGKRTRPTICSQPKDVGETEGDPTKKTDTDKNMLTMFTILRKQKQTKLEYLVLNRQSFAQTVENIFALSFLVKDGRVEITVDKNGHHFVSPRNAPAATSITSGEVSYNHFIFRFDMKDWKSMREMVAPGEELMPHRFNSVKDVSLASNISQVNSGTSNLVKYATLASTIDQVNSGCFNLVKDGTVTLVSNNGQVNTGSSEPGSTSTSIKTLSRNRGLFMREDSVRNDSLNRSSLEEELFIRNKCRRLTDNTAQ</sequence>
<protein>
    <recommendedName>
        <fullName evidence="7">Non-structural maintenance of chromosomes element 4</fullName>
    </recommendedName>
</protein>
<dbReference type="EMBL" id="SWLB01000013">
    <property type="protein sequence ID" value="KAF3331133.1"/>
    <property type="molecule type" value="Genomic_DNA"/>
</dbReference>
<comment type="subunit">
    <text evidence="7">Component of the SMC5-SMC6 complex.</text>
</comment>
<keyword evidence="6 7" id="KW-0539">Nucleus</keyword>